<protein>
    <submittedName>
        <fullName evidence="3">Uncharacterized protein</fullName>
    </submittedName>
</protein>
<dbReference type="EMBL" id="VDFO01000002">
    <property type="protein sequence ID" value="MQS96440.1"/>
    <property type="molecule type" value="Genomic_DNA"/>
</dbReference>
<dbReference type="Proteomes" id="UP000371423">
    <property type="component" value="Unassembled WGS sequence"/>
</dbReference>
<evidence type="ECO:0000313" key="4">
    <source>
        <dbReference type="Proteomes" id="UP000371423"/>
    </source>
</evidence>
<evidence type="ECO:0000313" key="3">
    <source>
        <dbReference type="EMBL" id="MQS96440.1"/>
    </source>
</evidence>
<keyword evidence="4" id="KW-1185">Reference proteome</keyword>
<name>A0A5P0ZTY5_9LACO</name>
<evidence type="ECO:0000313" key="5">
    <source>
        <dbReference type="Proteomes" id="UP000414364"/>
    </source>
</evidence>
<sequence>MKLLSSIVINLIGILIILVPLWLIGRKNTSISMKPFKDGFYTYAWAFESNKLKLLHSSTYAKGSLIGTPQGQRFEIKDVSSSKFLFGFQERFDFVTERVQ</sequence>
<evidence type="ECO:0000313" key="2">
    <source>
        <dbReference type="EMBL" id="MQS76004.1"/>
    </source>
</evidence>
<dbReference type="Proteomes" id="UP000414364">
    <property type="component" value="Unassembled WGS sequence"/>
</dbReference>
<keyword evidence="1" id="KW-0472">Membrane</keyword>
<comment type="caution">
    <text evidence="3">The sequence shown here is derived from an EMBL/GenBank/DDBJ whole genome shotgun (WGS) entry which is preliminary data.</text>
</comment>
<dbReference type="EMBL" id="VDFP01000010">
    <property type="protein sequence ID" value="MQS76004.1"/>
    <property type="molecule type" value="Genomic_DNA"/>
</dbReference>
<dbReference type="OrthoDB" id="2247430at2"/>
<organism evidence="3 4">
    <name type="scientific">Companilactobacillus halodurans</name>
    <dbReference type="NCBI Taxonomy" id="2584183"/>
    <lineage>
        <taxon>Bacteria</taxon>
        <taxon>Bacillati</taxon>
        <taxon>Bacillota</taxon>
        <taxon>Bacilli</taxon>
        <taxon>Lactobacillales</taxon>
        <taxon>Lactobacillaceae</taxon>
        <taxon>Companilactobacillus</taxon>
    </lineage>
</organism>
<accession>A0A5P0ZTY5</accession>
<proteinExistence type="predicted"/>
<keyword evidence="1" id="KW-1133">Transmembrane helix</keyword>
<evidence type="ECO:0000256" key="1">
    <source>
        <dbReference type="SAM" id="Phobius"/>
    </source>
</evidence>
<dbReference type="AlphaFoldDB" id="A0A5P0ZTY5"/>
<gene>
    <name evidence="3" type="ORF">FHL05_00850</name>
    <name evidence="2" type="ORF">FHL06_06350</name>
</gene>
<dbReference type="RefSeq" id="WP_153385399.1">
    <property type="nucleotide sequence ID" value="NZ_VDFO01000002.1"/>
</dbReference>
<feature type="transmembrane region" description="Helical" evidence="1">
    <location>
        <begin position="6"/>
        <end position="24"/>
    </location>
</feature>
<reference evidence="4 5" key="1">
    <citation type="journal article" date="2019" name="Syst. Appl. Microbiol.">
        <title>Polyphasic characterization of two novel Lactobacillus spp. isolated from blown salami packages: Description of Lactobacillus halodurans sp. nov. and Lactobacillus salsicarnum sp. nov.</title>
        <authorList>
            <person name="Schuster J.A."/>
            <person name="Klingl A."/>
            <person name="Vogel R.F."/>
            <person name="Ehrmann M.A."/>
        </authorList>
    </citation>
    <scope>NUCLEOTIDE SEQUENCE [LARGE SCALE GENOMIC DNA]</scope>
    <source>
        <strain evidence="3 4">TMW 1.1920</strain>
        <strain evidence="2 5">TMW 1.2172</strain>
    </source>
</reference>
<keyword evidence="1" id="KW-0812">Transmembrane</keyword>